<name>A0ABT0NXY1_9ACTN</name>
<dbReference type="InterPro" id="IPR016032">
    <property type="entry name" value="Sig_transdc_resp-reg_C-effctor"/>
</dbReference>
<dbReference type="InterPro" id="IPR051677">
    <property type="entry name" value="AfsR-DnrI-RedD_regulator"/>
</dbReference>
<dbReference type="PANTHER" id="PTHR35807:SF1">
    <property type="entry name" value="TRANSCRIPTIONAL REGULATOR REDD"/>
    <property type="match status" value="1"/>
</dbReference>
<keyword evidence="2" id="KW-0805">Transcription regulation</keyword>
<comment type="caution">
    <text evidence="5">The sequence shown here is derived from an EMBL/GenBank/DDBJ whole genome shotgun (WGS) entry which is preliminary data.</text>
</comment>
<dbReference type="Proteomes" id="UP001202052">
    <property type="component" value="Unassembled WGS sequence"/>
</dbReference>
<evidence type="ECO:0000256" key="1">
    <source>
        <dbReference type="ARBA" id="ARBA00023012"/>
    </source>
</evidence>
<dbReference type="InterPro" id="IPR011990">
    <property type="entry name" value="TPR-like_helical_dom_sf"/>
</dbReference>
<dbReference type="SUPFAM" id="SSF46894">
    <property type="entry name" value="C-terminal effector domain of the bipartite response regulators"/>
    <property type="match status" value="1"/>
</dbReference>
<dbReference type="PANTHER" id="PTHR35807">
    <property type="entry name" value="TRANSCRIPTIONAL REGULATOR REDD-RELATED"/>
    <property type="match status" value="1"/>
</dbReference>
<dbReference type="Gene3D" id="1.25.40.10">
    <property type="entry name" value="Tetratricopeptide repeat domain"/>
    <property type="match status" value="1"/>
</dbReference>
<evidence type="ECO:0000256" key="2">
    <source>
        <dbReference type="ARBA" id="ARBA00023015"/>
    </source>
</evidence>
<accession>A0ABT0NXY1</accession>
<keyword evidence="1" id="KW-0902">Two-component regulatory system</keyword>
<evidence type="ECO:0000256" key="3">
    <source>
        <dbReference type="ARBA" id="ARBA00023163"/>
    </source>
</evidence>
<reference evidence="5 6" key="1">
    <citation type="submission" date="2022-05" db="EMBL/GenBank/DDBJ databases">
        <title>Genome Resource of Streptomyces lavenduligriseus GA1-1, a Strain with Broad-Spectrum Antifungal Activity against Phytopathogenic Fungi.</title>
        <authorList>
            <person name="Qi D."/>
        </authorList>
    </citation>
    <scope>NUCLEOTIDE SEQUENCE [LARGE SCALE GENOMIC DNA]</scope>
    <source>
        <strain evidence="5 6">GA1-1</strain>
    </source>
</reference>
<keyword evidence="6" id="KW-1185">Reference proteome</keyword>
<evidence type="ECO:0000259" key="4">
    <source>
        <dbReference type="SMART" id="SM01043"/>
    </source>
</evidence>
<dbReference type="Gene3D" id="1.10.10.10">
    <property type="entry name" value="Winged helix-like DNA-binding domain superfamily/Winged helix DNA-binding domain"/>
    <property type="match status" value="1"/>
</dbReference>
<dbReference type="RefSeq" id="WP_249491369.1">
    <property type="nucleotide sequence ID" value="NZ_JAMCCK010000033.1"/>
</dbReference>
<organism evidence="5 6">
    <name type="scientific">Streptomyces lavenduligriseus</name>
    <dbReference type="NCBI Taxonomy" id="67315"/>
    <lineage>
        <taxon>Bacteria</taxon>
        <taxon>Bacillati</taxon>
        <taxon>Actinomycetota</taxon>
        <taxon>Actinomycetes</taxon>
        <taxon>Kitasatosporales</taxon>
        <taxon>Streptomycetaceae</taxon>
        <taxon>Streptomyces</taxon>
    </lineage>
</organism>
<protein>
    <submittedName>
        <fullName evidence="5">AfsR/SARP family transcriptional regulator</fullName>
    </submittedName>
</protein>
<dbReference type="InterPro" id="IPR005158">
    <property type="entry name" value="BTAD"/>
</dbReference>
<dbReference type="CDD" id="cd15831">
    <property type="entry name" value="BTAD"/>
    <property type="match status" value="1"/>
</dbReference>
<dbReference type="Pfam" id="PF03704">
    <property type="entry name" value="BTAD"/>
    <property type="match status" value="1"/>
</dbReference>
<evidence type="ECO:0000313" key="6">
    <source>
        <dbReference type="Proteomes" id="UP001202052"/>
    </source>
</evidence>
<dbReference type="SMART" id="SM01043">
    <property type="entry name" value="BTAD"/>
    <property type="match status" value="1"/>
</dbReference>
<evidence type="ECO:0000313" key="5">
    <source>
        <dbReference type="EMBL" id="MCL3996220.1"/>
    </source>
</evidence>
<gene>
    <name evidence="5" type="ORF">M4438_22360</name>
</gene>
<keyword evidence="3" id="KW-0804">Transcription</keyword>
<dbReference type="SUPFAM" id="SSF48452">
    <property type="entry name" value="TPR-like"/>
    <property type="match status" value="1"/>
</dbReference>
<dbReference type="EMBL" id="JAMCCK010000033">
    <property type="protein sequence ID" value="MCL3996220.1"/>
    <property type="molecule type" value="Genomic_DNA"/>
</dbReference>
<sequence length="260" mass="28536">MLEFRVLGPVGLWSDGVEAPLGGCKQRTILAALLLADGWVVSDSDLGGVLWERRPPATYQAQIYTYASRLRGHFHGGATITRCGRGYRVERGDTRFDLDEFYRLAKEGQTLMRSGRTGDAAARFRAALDLWSGPTLTGVTDALVDNERSRIEMARMEVLESRIDADLHLGRHRQLVGELTQLVGAHPLRETFRAKLMIALHRSDRQAEAFETFHAGCGLLREQLGVDPGPTLRSAHQAILADDFAPAHPGRGDLVAGPTG</sequence>
<feature type="domain" description="Bacterial transcriptional activator" evidence="4">
    <location>
        <begin position="96"/>
        <end position="240"/>
    </location>
</feature>
<proteinExistence type="predicted"/>
<dbReference type="InterPro" id="IPR036388">
    <property type="entry name" value="WH-like_DNA-bd_sf"/>
</dbReference>